<dbReference type="GO" id="GO:0003676">
    <property type="term" value="F:nucleic acid binding"/>
    <property type="evidence" value="ECO:0007669"/>
    <property type="project" value="InterPro"/>
</dbReference>
<accession>A0AAE0DNS7</accession>
<dbReference type="Proteomes" id="UP001276659">
    <property type="component" value="Unassembled WGS sequence"/>
</dbReference>
<gene>
    <name evidence="1" type="ORF">OEA41_008159</name>
</gene>
<evidence type="ECO:0000313" key="2">
    <source>
        <dbReference type="Proteomes" id="UP001276659"/>
    </source>
</evidence>
<dbReference type="EMBL" id="JASNWA010000004">
    <property type="protein sequence ID" value="KAK3176834.1"/>
    <property type="molecule type" value="Genomic_DNA"/>
</dbReference>
<protein>
    <submittedName>
        <fullName evidence="1">Uncharacterized protein</fullName>
    </submittedName>
</protein>
<evidence type="ECO:0000313" key="1">
    <source>
        <dbReference type="EMBL" id="KAK3176834.1"/>
    </source>
</evidence>
<dbReference type="AlphaFoldDB" id="A0AAE0DNS7"/>
<comment type="caution">
    <text evidence="1">The sequence shown here is derived from an EMBL/GenBank/DDBJ whole genome shotgun (WGS) entry which is preliminary data.</text>
</comment>
<dbReference type="Gene3D" id="3.30.420.10">
    <property type="entry name" value="Ribonuclease H-like superfamily/Ribonuclease H"/>
    <property type="match status" value="1"/>
</dbReference>
<proteinExistence type="predicted"/>
<name>A0AAE0DNS7_9LECA</name>
<keyword evidence="2" id="KW-1185">Reference proteome</keyword>
<organism evidence="1 2">
    <name type="scientific">Lepraria neglecta</name>
    <dbReference type="NCBI Taxonomy" id="209136"/>
    <lineage>
        <taxon>Eukaryota</taxon>
        <taxon>Fungi</taxon>
        <taxon>Dikarya</taxon>
        <taxon>Ascomycota</taxon>
        <taxon>Pezizomycotina</taxon>
        <taxon>Lecanoromycetes</taxon>
        <taxon>OSLEUM clade</taxon>
        <taxon>Lecanoromycetidae</taxon>
        <taxon>Lecanorales</taxon>
        <taxon>Lecanorineae</taxon>
        <taxon>Stereocaulaceae</taxon>
        <taxon>Lepraria</taxon>
    </lineage>
</organism>
<reference evidence="1" key="1">
    <citation type="submission" date="2022-11" db="EMBL/GenBank/DDBJ databases">
        <title>Chromosomal genome sequence assembly and mating type (MAT) locus characterization of the leprose asexual lichenized fungus Lepraria neglecta (Nyl.) Erichsen.</title>
        <authorList>
            <person name="Allen J.L."/>
            <person name="Pfeffer B."/>
        </authorList>
    </citation>
    <scope>NUCLEOTIDE SEQUENCE</scope>
    <source>
        <strain evidence="1">Allen 5258</strain>
    </source>
</reference>
<dbReference type="InterPro" id="IPR036397">
    <property type="entry name" value="RNaseH_sf"/>
</dbReference>
<sequence length="154" mass="17841">MRDTMGYGKHKTAVKEDLPQRTEDDRFQWADTCPLKDMQWWHLVRFSDEFHCGFGPDDQLWIIRRRGKAMHLQALPKVHGWAVIGYNFKSSMLFYTVKAKNGAITNKAYIEQILEVEVKRWIERGDRFILEQDVASGHGGTGGSEAKFRNPVAK</sequence>